<dbReference type="PROSITE" id="PS50931">
    <property type="entry name" value="HTH_LYSR"/>
    <property type="match status" value="1"/>
</dbReference>
<sequence>MRRLPPLNSIRAFEAAARHLSFNTAADELNVTPSAISHQIRLLEDFLGVKLFRRLNRQVVLTPEGQTYLPTVSAVFEQLHAATDRIASNRTTGPLNMSVTPSFAIRWLVPRLTRFQIAYPEIEVRLVTAVEFVDFSRSDIDLMIHFERNTEQMDLCYYPLMAEELVPVCSPEYQKNLPLRQLNDLQQATLLQVSVRIDDWRLWLNAADVDVGDPQRGPKFNTISLALEAAIAGLGVAITDRKLVTHDLNAGKLIIPFEIQLPNVYYYYMAYPKDYENNVKIIAFRDWLLAEVAAVEDASTLTVMS</sequence>
<dbReference type="SUPFAM" id="SSF53850">
    <property type="entry name" value="Periplasmic binding protein-like II"/>
    <property type="match status" value="1"/>
</dbReference>
<dbReference type="Gene3D" id="1.10.10.10">
    <property type="entry name" value="Winged helix-like DNA-binding domain superfamily/Winged helix DNA-binding domain"/>
    <property type="match status" value="1"/>
</dbReference>
<evidence type="ECO:0000313" key="7">
    <source>
        <dbReference type="Proteomes" id="UP000005744"/>
    </source>
</evidence>
<dbReference type="InterPro" id="IPR058163">
    <property type="entry name" value="LysR-type_TF_proteobact-type"/>
</dbReference>
<dbReference type="Pfam" id="PF00126">
    <property type="entry name" value="HTH_1"/>
    <property type="match status" value="1"/>
</dbReference>
<keyword evidence="2" id="KW-0805">Transcription regulation</keyword>
<dbReference type="eggNOG" id="COG0583">
    <property type="taxonomic scope" value="Bacteria"/>
</dbReference>
<dbReference type="GO" id="GO:0003700">
    <property type="term" value="F:DNA-binding transcription factor activity"/>
    <property type="evidence" value="ECO:0007669"/>
    <property type="project" value="InterPro"/>
</dbReference>
<dbReference type="EMBL" id="JH600070">
    <property type="protein sequence ID" value="EIJ41030.1"/>
    <property type="molecule type" value="Genomic_DNA"/>
</dbReference>
<dbReference type="HOGENOM" id="CLU_039613_37_0_6"/>
<dbReference type="InterPro" id="IPR000847">
    <property type="entry name" value="LysR_HTH_N"/>
</dbReference>
<dbReference type="PRINTS" id="PR00039">
    <property type="entry name" value="HTHLYSR"/>
</dbReference>
<dbReference type="SUPFAM" id="SSF46785">
    <property type="entry name" value="Winged helix' DNA-binding domain"/>
    <property type="match status" value="1"/>
</dbReference>
<evidence type="ECO:0000259" key="5">
    <source>
        <dbReference type="PROSITE" id="PS50931"/>
    </source>
</evidence>
<reference evidence="6 7" key="1">
    <citation type="submission" date="2011-11" db="EMBL/GenBank/DDBJ databases">
        <title>Improved High-Quality Draft sequence of Beggiatoa alba B18lD.</title>
        <authorList>
            <consortium name="US DOE Joint Genome Institute"/>
            <person name="Lucas S."/>
            <person name="Han J."/>
            <person name="Lapidus A."/>
            <person name="Cheng J.-F."/>
            <person name="Goodwin L."/>
            <person name="Pitluck S."/>
            <person name="Peters L."/>
            <person name="Mikhailova N."/>
            <person name="Held B."/>
            <person name="Detter J.C."/>
            <person name="Han C."/>
            <person name="Tapia R."/>
            <person name="Land M."/>
            <person name="Hauser L."/>
            <person name="Kyrpides N."/>
            <person name="Ivanova N."/>
            <person name="Pagani I."/>
            <person name="Samuel K."/>
            <person name="Teske A."/>
            <person name="Mueller J."/>
            <person name="Woyke T."/>
        </authorList>
    </citation>
    <scope>NUCLEOTIDE SEQUENCE [LARGE SCALE GENOMIC DNA]</scope>
    <source>
        <strain evidence="6 7">B18LD</strain>
    </source>
</reference>
<dbReference type="NCBIfam" id="NF008352">
    <property type="entry name" value="PRK11139.1"/>
    <property type="match status" value="1"/>
</dbReference>
<evidence type="ECO:0000256" key="2">
    <source>
        <dbReference type="ARBA" id="ARBA00023015"/>
    </source>
</evidence>
<evidence type="ECO:0000256" key="3">
    <source>
        <dbReference type="ARBA" id="ARBA00023125"/>
    </source>
</evidence>
<evidence type="ECO:0000256" key="4">
    <source>
        <dbReference type="ARBA" id="ARBA00023163"/>
    </source>
</evidence>
<feature type="domain" description="HTH lysR-type" evidence="5">
    <location>
        <begin position="5"/>
        <end position="62"/>
    </location>
</feature>
<dbReference type="PANTHER" id="PTHR30537:SF26">
    <property type="entry name" value="GLYCINE CLEAVAGE SYSTEM TRANSCRIPTIONAL ACTIVATOR"/>
    <property type="match status" value="1"/>
</dbReference>
<dbReference type="CDD" id="cd08432">
    <property type="entry name" value="PBP2_GcdR_TrpI_HvrB_AmpR_like"/>
    <property type="match status" value="1"/>
</dbReference>
<keyword evidence="3" id="KW-0238">DNA-binding</keyword>
<name>I3CBN7_9GAMM</name>
<proteinExistence type="inferred from homology"/>
<dbReference type="InterPro" id="IPR005119">
    <property type="entry name" value="LysR_subst-bd"/>
</dbReference>
<dbReference type="GO" id="GO:0006351">
    <property type="term" value="P:DNA-templated transcription"/>
    <property type="evidence" value="ECO:0007669"/>
    <property type="project" value="TreeGrafter"/>
</dbReference>
<keyword evidence="7" id="KW-1185">Reference proteome</keyword>
<dbReference type="AlphaFoldDB" id="I3CBN7"/>
<dbReference type="FunFam" id="3.40.190.10:FF:000017">
    <property type="entry name" value="Glycine cleavage system transcriptional activator"/>
    <property type="match status" value="1"/>
</dbReference>
<organism evidence="6 7">
    <name type="scientific">Beggiatoa alba B18LD</name>
    <dbReference type="NCBI Taxonomy" id="395493"/>
    <lineage>
        <taxon>Bacteria</taxon>
        <taxon>Pseudomonadati</taxon>
        <taxon>Pseudomonadota</taxon>
        <taxon>Gammaproteobacteria</taxon>
        <taxon>Thiotrichales</taxon>
        <taxon>Thiotrichaceae</taxon>
        <taxon>Beggiatoa</taxon>
    </lineage>
</organism>
<dbReference type="PANTHER" id="PTHR30537">
    <property type="entry name" value="HTH-TYPE TRANSCRIPTIONAL REGULATOR"/>
    <property type="match status" value="1"/>
</dbReference>
<dbReference type="InterPro" id="IPR036390">
    <property type="entry name" value="WH_DNA-bd_sf"/>
</dbReference>
<dbReference type="RefSeq" id="WP_002682591.1">
    <property type="nucleotide sequence ID" value="NZ_JH600070.1"/>
</dbReference>
<comment type="similarity">
    <text evidence="1">Belongs to the LysR transcriptional regulatory family.</text>
</comment>
<keyword evidence="4" id="KW-0804">Transcription</keyword>
<dbReference type="FunFam" id="1.10.10.10:FF:000038">
    <property type="entry name" value="Glycine cleavage system transcriptional activator"/>
    <property type="match status" value="1"/>
</dbReference>
<gene>
    <name evidence="6" type="ORF">BegalDRAFT_0106</name>
</gene>
<accession>I3CBN7</accession>
<dbReference type="InterPro" id="IPR036388">
    <property type="entry name" value="WH-like_DNA-bd_sf"/>
</dbReference>
<evidence type="ECO:0000313" key="6">
    <source>
        <dbReference type="EMBL" id="EIJ41030.1"/>
    </source>
</evidence>
<dbReference type="Proteomes" id="UP000005744">
    <property type="component" value="Unassembled WGS sequence"/>
</dbReference>
<evidence type="ECO:0000256" key="1">
    <source>
        <dbReference type="ARBA" id="ARBA00009437"/>
    </source>
</evidence>
<dbReference type="GO" id="GO:0043565">
    <property type="term" value="F:sequence-specific DNA binding"/>
    <property type="evidence" value="ECO:0007669"/>
    <property type="project" value="TreeGrafter"/>
</dbReference>
<dbReference type="Gene3D" id="3.40.190.10">
    <property type="entry name" value="Periplasmic binding protein-like II"/>
    <property type="match status" value="2"/>
</dbReference>
<dbReference type="OrthoDB" id="9771171at2"/>
<protein>
    <submittedName>
        <fullName evidence="6">Transcriptional regulator</fullName>
    </submittedName>
</protein>
<dbReference type="Pfam" id="PF03466">
    <property type="entry name" value="LysR_substrate"/>
    <property type="match status" value="1"/>
</dbReference>